<accession>A0AAX2ZEQ0</accession>
<evidence type="ECO:0000259" key="1">
    <source>
        <dbReference type="Pfam" id="PF09861"/>
    </source>
</evidence>
<proteinExistence type="predicted"/>
<dbReference type="RefSeq" id="WP_228415899.1">
    <property type="nucleotide sequence ID" value="NZ_CP081135.1"/>
</dbReference>
<keyword evidence="3" id="KW-1185">Reference proteome</keyword>
<organism evidence="2 3">
    <name type="scientific">Terrisporobacter hibernicus</name>
    <dbReference type="NCBI Taxonomy" id="2813371"/>
    <lineage>
        <taxon>Bacteria</taxon>
        <taxon>Bacillati</taxon>
        <taxon>Bacillota</taxon>
        <taxon>Clostridia</taxon>
        <taxon>Peptostreptococcales</taxon>
        <taxon>Peptostreptococcaceae</taxon>
        <taxon>Terrisporobacter</taxon>
    </lineage>
</organism>
<reference evidence="2 3" key="1">
    <citation type="journal article" date="2023" name="Int. J. Syst. Evol. Microbiol.">
        <title>Terrisporobacter hibernicus sp. nov., isolated from bovine faeces in Northern Ireland.</title>
        <authorList>
            <person name="Mitchell M."/>
            <person name="Nguyen S.V."/>
            <person name="Connor M."/>
            <person name="Fairley D.J."/>
            <person name="Donoghue O."/>
            <person name="Marshall H."/>
            <person name="Koolman L."/>
            <person name="McMullan G."/>
            <person name="Schaffer K.E."/>
            <person name="McGrath J.W."/>
            <person name="Fanning S."/>
        </authorList>
    </citation>
    <scope>NUCLEOTIDE SEQUENCE [LARGE SCALE GENOMIC DNA]</scope>
    <source>
        <strain evidence="2 3">MCA3</strain>
    </source>
</reference>
<dbReference type="GO" id="GO:0050043">
    <property type="term" value="F:lactate racemase activity"/>
    <property type="evidence" value="ECO:0007669"/>
    <property type="project" value="InterPro"/>
</dbReference>
<dbReference type="Proteomes" id="UP001198983">
    <property type="component" value="Chromosome"/>
</dbReference>
<protein>
    <submittedName>
        <fullName evidence="2">Nickel-dependent lactate racemase</fullName>
    </submittedName>
</protein>
<dbReference type="Gene3D" id="3.40.50.11440">
    <property type="match status" value="1"/>
</dbReference>
<gene>
    <name evidence="2" type="ORF">JW646_18160</name>
</gene>
<dbReference type="EMBL" id="CP081135">
    <property type="protein sequence ID" value="UEL47521.1"/>
    <property type="molecule type" value="Genomic_DNA"/>
</dbReference>
<evidence type="ECO:0000313" key="3">
    <source>
        <dbReference type="Proteomes" id="UP001198983"/>
    </source>
</evidence>
<name>A0AAX2ZEQ0_9FIRM</name>
<dbReference type="InterPro" id="IPR018657">
    <property type="entry name" value="LarA-like_N"/>
</dbReference>
<dbReference type="KEGG" id="tem:JW646_18160"/>
<feature type="domain" description="LarA-like N-terminal" evidence="1">
    <location>
        <begin position="15"/>
        <end position="191"/>
    </location>
</feature>
<evidence type="ECO:0000313" key="2">
    <source>
        <dbReference type="EMBL" id="UEL47521.1"/>
    </source>
</evidence>
<dbReference type="AlphaFoldDB" id="A0AAX2ZEQ0"/>
<sequence>MDKINNILEEIKLPEVIKVKQMFNKTSTNNVEEEIKRLLSGGNFKNKIKKGKTVAITGGSRGISNYKIIMKTIVDFVKGQGGIPFIVPAMGSHGGGDAKGQKHILEKLGITQENMGCEIKSSMEVVEIGKTIKGLPVYIDKNAFDAHGIILVNRIKAHTSFRGEYESGLVKMLAIGLGKRKGADITHSLRFEKMAENIVESAKVSLSKLNILFGVGTIENAYDDIANINILNKDEILIKEPLLLEKSKELMGKLYLDNIDVLIVKEIGKNISGTGMDTNIIGRYHTKAASGGPNITKIGVLSLNSSSNGNANGMGLADFISKKFYNNIEFESTYLNAITSTEPNSIKLPMVLENDKYVFKACAKTCGILNYKNIKLVIIENTKNLNEIYMSKEAYESVSEQEMVETEGSYFEINFDENGNFII</sequence>
<dbReference type="Pfam" id="PF09861">
    <property type="entry name" value="Lar_N"/>
    <property type="match status" value="1"/>
</dbReference>